<reference evidence="1" key="1">
    <citation type="submission" date="2014-07" db="EMBL/GenBank/DDBJ databases">
        <authorList>
            <person name="Martin A.A"/>
            <person name="De Silva N."/>
        </authorList>
    </citation>
    <scope>NUCLEOTIDE SEQUENCE</scope>
</reference>
<dbReference type="SUPFAM" id="SSF56672">
    <property type="entry name" value="DNA/RNA polymerases"/>
    <property type="match status" value="1"/>
</dbReference>
<dbReference type="Proteomes" id="UP000035680">
    <property type="component" value="Unassembled WGS sequence"/>
</dbReference>
<sequence>MGESWCIEEKHSDVESSYNVSEKIKWIVSLDLKSAYTQFTLHENNINDFGLTVESRNYFYLPLSMGAKNPKLIKFKELILYHDDALLLTNNEGPEVHMNLLCRFFSLIRKYKLKASFSKSSFFLKQVEFLSFTIDKVVWKPTQFSITKILNVKVPKRKKQLLRFLLITNYFRSCIKNYSQRSAKLFALTIEKKNSNVNLTGENLKIYKDIVNKIMNPQKLNFGDCNKKYYLYTDSFETGFDGCLTQMVTIDGHEVEKPLASYSIKLPYSSRNIGFVILINCKKGIEVICDHKPLTTIKITATEGRFIELLNYLAEYDAEITYRKRENNVVPDWLSRLHKNEEELKKEDEINIQIKPEVTDKNNEFKLLQVLSNQNAILNTDELVEHQEKDEIIQKALST</sequence>
<accession>A0A0K0EWB1</accession>
<dbReference type="STRING" id="75913.A0A0K0EWB1"/>
<evidence type="ECO:0000313" key="1">
    <source>
        <dbReference type="Proteomes" id="UP000035680"/>
    </source>
</evidence>
<dbReference type="WBParaSite" id="SVE_0081100.1">
    <property type="protein sequence ID" value="SVE_0081100.1"/>
    <property type="gene ID" value="SVE_0081100"/>
</dbReference>
<dbReference type="InterPro" id="IPR051320">
    <property type="entry name" value="Viral_Replic_Matur_Polypro"/>
</dbReference>
<evidence type="ECO:0000313" key="2">
    <source>
        <dbReference type="WBParaSite" id="SVE_0081100.1"/>
    </source>
</evidence>
<dbReference type="AlphaFoldDB" id="A0A0K0EWB1"/>
<organism evidence="1 2">
    <name type="scientific">Strongyloides venezuelensis</name>
    <name type="common">Threadworm</name>
    <dbReference type="NCBI Taxonomy" id="75913"/>
    <lineage>
        <taxon>Eukaryota</taxon>
        <taxon>Metazoa</taxon>
        <taxon>Ecdysozoa</taxon>
        <taxon>Nematoda</taxon>
        <taxon>Chromadorea</taxon>
        <taxon>Rhabditida</taxon>
        <taxon>Tylenchina</taxon>
        <taxon>Panagrolaimomorpha</taxon>
        <taxon>Strongyloidoidea</taxon>
        <taxon>Strongyloididae</taxon>
        <taxon>Strongyloides</taxon>
    </lineage>
</organism>
<proteinExistence type="predicted"/>
<dbReference type="PANTHER" id="PTHR33064:SF37">
    <property type="entry name" value="RIBONUCLEASE H"/>
    <property type="match status" value="1"/>
</dbReference>
<dbReference type="Gene3D" id="3.30.70.270">
    <property type="match status" value="2"/>
</dbReference>
<dbReference type="PANTHER" id="PTHR33064">
    <property type="entry name" value="POL PROTEIN"/>
    <property type="match status" value="1"/>
</dbReference>
<dbReference type="InterPro" id="IPR043128">
    <property type="entry name" value="Rev_trsase/Diguanyl_cyclase"/>
</dbReference>
<reference evidence="2" key="2">
    <citation type="submission" date="2015-08" db="UniProtKB">
        <authorList>
            <consortium name="WormBaseParasite"/>
        </authorList>
    </citation>
    <scope>IDENTIFICATION</scope>
</reference>
<keyword evidence="1" id="KW-1185">Reference proteome</keyword>
<protein>
    <submittedName>
        <fullName evidence="2">Reverse transcriptase domain-containing protein</fullName>
    </submittedName>
</protein>
<dbReference type="InterPro" id="IPR043502">
    <property type="entry name" value="DNA/RNA_pol_sf"/>
</dbReference>
<name>A0A0K0EWB1_STRVS</name>